<reference evidence="1" key="3">
    <citation type="submission" date="2025-09" db="UniProtKB">
        <authorList>
            <consortium name="Ensembl"/>
        </authorList>
    </citation>
    <scope>IDENTIFICATION</scope>
</reference>
<name>A0A8C7Q1K0_ONCMY</name>
<dbReference type="AlphaFoldDB" id="A0A8C7Q1K0"/>
<sequence>ITLIVTLTVPDLCGLPPSTAVTSNLLCSDCFSLSKGFCKTKKGILSSPLSLICKSKCSL</sequence>
<accession>A0A8C7Q1K0</accession>
<protein>
    <submittedName>
        <fullName evidence="1">Uncharacterized protein</fullName>
    </submittedName>
</protein>
<reference evidence="1" key="2">
    <citation type="submission" date="2025-08" db="UniProtKB">
        <authorList>
            <consortium name="Ensembl"/>
        </authorList>
    </citation>
    <scope>IDENTIFICATION</scope>
</reference>
<evidence type="ECO:0000313" key="1">
    <source>
        <dbReference type="Ensembl" id="ENSOMYP00000030358.1"/>
    </source>
</evidence>
<keyword evidence="2" id="KW-1185">Reference proteome</keyword>
<organism evidence="1 2">
    <name type="scientific">Oncorhynchus mykiss</name>
    <name type="common">Rainbow trout</name>
    <name type="synonym">Salmo gairdneri</name>
    <dbReference type="NCBI Taxonomy" id="8022"/>
    <lineage>
        <taxon>Eukaryota</taxon>
        <taxon>Metazoa</taxon>
        <taxon>Chordata</taxon>
        <taxon>Craniata</taxon>
        <taxon>Vertebrata</taxon>
        <taxon>Euteleostomi</taxon>
        <taxon>Actinopterygii</taxon>
        <taxon>Neopterygii</taxon>
        <taxon>Teleostei</taxon>
        <taxon>Protacanthopterygii</taxon>
        <taxon>Salmoniformes</taxon>
        <taxon>Salmonidae</taxon>
        <taxon>Salmoninae</taxon>
        <taxon>Oncorhynchus</taxon>
    </lineage>
</organism>
<reference evidence="1" key="1">
    <citation type="submission" date="2020-07" db="EMBL/GenBank/DDBJ databases">
        <title>A long reads based de novo assembly of the rainbow trout Arlee double haploid line genome.</title>
        <authorList>
            <person name="Gao G."/>
            <person name="Palti Y."/>
        </authorList>
    </citation>
    <scope>NUCLEOTIDE SEQUENCE [LARGE SCALE GENOMIC DNA]</scope>
</reference>
<evidence type="ECO:0000313" key="2">
    <source>
        <dbReference type="Proteomes" id="UP000694395"/>
    </source>
</evidence>
<proteinExistence type="predicted"/>
<dbReference type="Proteomes" id="UP000694395">
    <property type="component" value="Chromosome 14"/>
</dbReference>
<dbReference type="GeneTree" id="ENSGT00950000183286"/>
<dbReference type="Ensembl" id="ENSOMYT00000033096.2">
    <property type="protein sequence ID" value="ENSOMYP00000030358.1"/>
    <property type="gene ID" value="ENSOMYG00000014233.2"/>
</dbReference>